<reference evidence="5" key="2">
    <citation type="journal article" date="2007" name="PLoS Biol.">
        <title>Survey sequencing and comparative analysis of the elephant shark (Callorhinchus milii) genome.</title>
        <authorList>
            <person name="Venkatesh B."/>
            <person name="Kirkness E.F."/>
            <person name="Loh Y.H."/>
            <person name="Halpern A.L."/>
            <person name="Lee A.P."/>
            <person name="Johnson J."/>
            <person name="Dandona N."/>
            <person name="Viswanathan L.D."/>
            <person name="Tay A."/>
            <person name="Venter J.C."/>
            <person name="Strausberg R.L."/>
            <person name="Brenner S."/>
        </authorList>
    </citation>
    <scope>NUCLEOTIDE SEQUENCE [LARGE SCALE GENOMIC DNA]</scope>
</reference>
<keyword evidence="5" id="KW-1185">Reference proteome</keyword>
<dbReference type="KEGG" id="cmk:103177298"/>
<feature type="region of interest" description="Disordered" evidence="3">
    <location>
        <begin position="361"/>
        <end position="381"/>
    </location>
</feature>
<dbReference type="STRING" id="7868.ENSCMIP00000008719"/>
<feature type="compositionally biased region" description="Low complexity" evidence="3">
    <location>
        <begin position="54"/>
        <end position="76"/>
    </location>
</feature>
<dbReference type="GO" id="GO:0007020">
    <property type="term" value="P:microtubule nucleation"/>
    <property type="evidence" value="ECO:0007669"/>
    <property type="project" value="TreeGrafter"/>
</dbReference>
<dbReference type="GeneID" id="103177298"/>
<reference evidence="5" key="3">
    <citation type="journal article" date="2014" name="Nature">
        <title>Elephant shark genome provides unique insights into gnathostome evolution.</title>
        <authorList>
            <consortium name="International Elephant Shark Genome Sequencing Consortium"/>
            <person name="Venkatesh B."/>
            <person name="Lee A.P."/>
            <person name="Ravi V."/>
            <person name="Maurya A.K."/>
            <person name="Lian M.M."/>
            <person name="Swann J.B."/>
            <person name="Ohta Y."/>
            <person name="Flajnik M.F."/>
            <person name="Sutoh Y."/>
            <person name="Kasahara M."/>
            <person name="Hoon S."/>
            <person name="Gangu V."/>
            <person name="Roy S.W."/>
            <person name="Irimia M."/>
            <person name="Korzh V."/>
            <person name="Kondrychyn I."/>
            <person name="Lim Z.W."/>
            <person name="Tay B.H."/>
            <person name="Tohari S."/>
            <person name="Kong K.W."/>
            <person name="Ho S."/>
            <person name="Lorente-Galdos B."/>
            <person name="Quilez J."/>
            <person name="Marques-Bonet T."/>
            <person name="Raney B.J."/>
            <person name="Ingham P.W."/>
            <person name="Tay A."/>
            <person name="Hillier L.W."/>
            <person name="Minx P."/>
            <person name="Boehm T."/>
            <person name="Wilson R.K."/>
            <person name="Brenner S."/>
            <person name="Warren W.C."/>
        </authorList>
    </citation>
    <scope>NUCLEOTIDE SEQUENCE [LARGE SCALE GENOMIC DNA]</scope>
</reference>
<feature type="compositionally biased region" description="Gly residues" evidence="3">
    <location>
        <begin position="116"/>
        <end position="132"/>
    </location>
</feature>
<protein>
    <submittedName>
        <fullName evidence="4">SLAIN motif-containing protein-like</fullName>
    </submittedName>
</protein>
<dbReference type="GO" id="GO:0031122">
    <property type="term" value="P:cytoplasmic microtubule organization"/>
    <property type="evidence" value="ECO:0007669"/>
    <property type="project" value="TreeGrafter"/>
</dbReference>
<feature type="region of interest" description="Disordered" evidence="3">
    <location>
        <begin position="409"/>
        <end position="636"/>
    </location>
</feature>
<keyword evidence="2" id="KW-0175">Coiled coil</keyword>
<proteinExistence type="inferred from homology"/>
<accession>A0A4W3HGE8</accession>
<evidence type="ECO:0000313" key="5">
    <source>
        <dbReference type="Proteomes" id="UP000314986"/>
    </source>
</evidence>
<evidence type="ECO:0000313" key="4">
    <source>
        <dbReference type="Ensembl" id="ENSCMIP00000008719.1"/>
    </source>
</evidence>
<feature type="compositionally biased region" description="Low complexity" evidence="3">
    <location>
        <begin position="362"/>
        <end position="381"/>
    </location>
</feature>
<dbReference type="InParanoid" id="A0A4W3HGE8"/>
<sequence length="636" mass="67160">MTGRRSEAAFIQDGGGAGGGRVLEAWTVRASGDSESAHGQAAAAAAAPPPDMVGPNAAEPEPRAGAAGEAATAAGPSPGPPDLTGLPDADMEVKKLQDLVKKLEMQNEQLRSRSGRGPGGSEHGSSGGGGGNNDYSTQTECVGKAPSLSPGDPILCEYETLLSTWEAQVLAGGPAGAADLLFGCSLLEGELLSVTAALEEDVLDLECGTVEEDTWLYVSPKKTVTADQKAQNPLKWCRQVLDHPSPETEAACRSLLCRLDQANRWRSLYCTPFSTACAYSCNTDVTSCSNVLSSSGFLKTSTKPVLTPGYPSMHSALSSQSSIDSELSTSDDSISMGYKLQDLTDVQIMARLQEESLRQDYASSSASASRRSSSASLNSLRRGTYSDQEFDTYSLDDEDEYDHAFAQRSMHRYSPSPRSSPRSQSPVRGGAATSGRARPTRRGLQGRVSELMNYTKNQEDIRRSMPNLAKSGIRSIDSGRNSRSFESNLQMPSSRFSCFPQSPAGPSTGKLRYSTGSSNQSPLSTRQPVKAVGNSSSPLMTRHPVKAAGYPGSVSAVRRIQSPSSSSSASHSAIASSVRSSSSGFGARNTPAKSRVSGTSSASVPKSKLVPPVRRSLQPPKTHGSVAEDKWKEGCY</sequence>
<feature type="region of interest" description="Disordered" evidence="3">
    <location>
        <begin position="108"/>
        <end position="146"/>
    </location>
</feature>
<feature type="compositionally biased region" description="Basic and acidic residues" evidence="3">
    <location>
        <begin position="626"/>
        <end position="636"/>
    </location>
</feature>
<dbReference type="PANTHER" id="PTHR22406">
    <property type="entry name" value="NASCENT POLYPEPTIDE-ASSOCIATED COMPLEX SUBUNIT ALPHA, MUSCLE-SPECIFIC FORM"/>
    <property type="match status" value="1"/>
</dbReference>
<dbReference type="GeneTree" id="ENSGT00390000017860"/>
<reference evidence="4" key="4">
    <citation type="submission" date="2025-08" db="UniProtKB">
        <authorList>
            <consortium name="Ensembl"/>
        </authorList>
    </citation>
    <scope>IDENTIFICATION</scope>
</reference>
<comment type="similarity">
    <text evidence="1">Belongs to the SLAIN motif-containing family.</text>
</comment>
<feature type="compositionally biased region" description="Low complexity" evidence="3">
    <location>
        <begin position="555"/>
        <end position="583"/>
    </location>
</feature>
<dbReference type="Proteomes" id="UP000314986">
    <property type="component" value="Unassembled WGS sequence"/>
</dbReference>
<dbReference type="InterPro" id="IPR026179">
    <property type="entry name" value="Slain"/>
</dbReference>
<reference evidence="4" key="5">
    <citation type="submission" date="2025-09" db="UniProtKB">
        <authorList>
            <consortium name="Ensembl"/>
        </authorList>
    </citation>
    <scope>IDENTIFICATION</scope>
</reference>
<feature type="region of interest" description="Disordered" evidence="3">
    <location>
        <begin position="1"/>
        <end position="20"/>
    </location>
</feature>
<feature type="compositionally biased region" description="Polar residues" evidence="3">
    <location>
        <begin position="514"/>
        <end position="539"/>
    </location>
</feature>
<dbReference type="GO" id="GO:0035371">
    <property type="term" value="C:microtubule plus-end"/>
    <property type="evidence" value="ECO:0007669"/>
    <property type="project" value="TreeGrafter"/>
</dbReference>
<organism evidence="4 5">
    <name type="scientific">Callorhinchus milii</name>
    <name type="common">Ghost shark</name>
    <dbReference type="NCBI Taxonomy" id="7868"/>
    <lineage>
        <taxon>Eukaryota</taxon>
        <taxon>Metazoa</taxon>
        <taxon>Chordata</taxon>
        <taxon>Craniata</taxon>
        <taxon>Vertebrata</taxon>
        <taxon>Chondrichthyes</taxon>
        <taxon>Holocephali</taxon>
        <taxon>Chimaeriformes</taxon>
        <taxon>Callorhinchidae</taxon>
        <taxon>Callorhinchus</taxon>
    </lineage>
</organism>
<dbReference type="OrthoDB" id="6347145at2759"/>
<evidence type="ECO:0000256" key="2">
    <source>
        <dbReference type="ARBA" id="ARBA00023054"/>
    </source>
</evidence>
<feature type="compositionally biased region" description="Polar residues" evidence="3">
    <location>
        <begin position="478"/>
        <end position="500"/>
    </location>
</feature>
<feature type="compositionally biased region" description="Low complexity" evidence="3">
    <location>
        <begin position="412"/>
        <end position="426"/>
    </location>
</feature>
<feature type="region of interest" description="Disordered" evidence="3">
    <location>
        <begin position="27"/>
        <end position="88"/>
    </location>
</feature>
<reference evidence="5" key="1">
    <citation type="journal article" date="2006" name="Science">
        <title>Ancient noncoding elements conserved in the human genome.</title>
        <authorList>
            <person name="Venkatesh B."/>
            <person name="Kirkness E.F."/>
            <person name="Loh Y.H."/>
            <person name="Halpern A.L."/>
            <person name="Lee A.P."/>
            <person name="Johnson J."/>
            <person name="Dandona N."/>
            <person name="Viswanathan L.D."/>
            <person name="Tay A."/>
            <person name="Venter J.C."/>
            <person name="Strausberg R.L."/>
            <person name="Brenner S."/>
        </authorList>
    </citation>
    <scope>NUCLEOTIDE SEQUENCE [LARGE SCALE GENOMIC DNA]</scope>
</reference>
<dbReference type="Pfam" id="PF15301">
    <property type="entry name" value="SLAIN"/>
    <property type="match status" value="1"/>
</dbReference>
<dbReference type="AlphaFoldDB" id="A0A4W3HGE8"/>
<dbReference type="OMA" id="DQANRWR"/>
<dbReference type="GO" id="GO:0031116">
    <property type="term" value="P:positive regulation of microtubule polymerization"/>
    <property type="evidence" value="ECO:0007669"/>
    <property type="project" value="TreeGrafter"/>
</dbReference>
<evidence type="ECO:0000256" key="3">
    <source>
        <dbReference type="SAM" id="MobiDB-lite"/>
    </source>
</evidence>
<name>A0A4W3HGE8_CALMI</name>
<dbReference type="Ensembl" id="ENSCMIT00000008964.1">
    <property type="protein sequence ID" value="ENSCMIP00000008719.1"/>
    <property type="gene ID" value="ENSCMIG00000004674.1"/>
</dbReference>
<dbReference type="PANTHER" id="PTHR22406:SF5">
    <property type="entry name" value="SLAIN MOTIF-CONTAINING PROTEIN-LIKE"/>
    <property type="match status" value="1"/>
</dbReference>
<evidence type="ECO:0000256" key="1">
    <source>
        <dbReference type="ARBA" id="ARBA00006652"/>
    </source>
</evidence>
<gene>
    <name evidence="4" type="primary">LOC103177298</name>
</gene>